<sequence length="290" mass="32164">MTRPAPARPDVHARITETIIAQLEAGVRPWTQPWTGGKPVTRPLRHDGTPYSGVNILLLWSQALSRGYGSPTWMTFRQALSLGAHVRRGETGATVVYANQIVRTEADEDGEDSERRIPFLKAYTVFNVEQIEGLPDRYRPSSPEPVNPDARQAEAEQFFARLGADIRHGGSAAFYVPASDHVQMPPFASFRDAGAYYATLGHECVHWTGHGSRLARDFSRATQAYAREELVAELGAAFLCADLGLELEPREDHAAYLGHWLEVLKADKRFLVSAAAHAQRAVAWLHDRQG</sequence>
<dbReference type="Proteomes" id="UP000016569">
    <property type="component" value="Unassembled WGS sequence"/>
</dbReference>
<evidence type="ECO:0000313" key="3">
    <source>
        <dbReference type="EMBL" id="GAD60669.1"/>
    </source>
</evidence>
<comment type="caution">
    <text evidence="3">The sequence shown here is derived from an EMBL/GenBank/DDBJ whole genome shotgun (WGS) entry which is preliminary data.</text>
</comment>
<dbReference type="Pfam" id="PF18818">
    <property type="entry name" value="MPTase-PolyVal"/>
    <property type="match status" value="1"/>
</dbReference>
<dbReference type="GO" id="GO:0003697">
    <property type="term" value="F:single-stranded DNA binding"/>
    <property type="evidence" value="ECO:0007669"/>
    <property type="project" value="InterPro"/>
</dbReference>
<evidence type="ECO:0000259" key="1">
    <source>
        <dbReference type="Pfam" id="PF08401"/>
    </source>
</evidence>
<reference evidence="4" key="1">
    <citation type="journal article" date="2013" name="Genome Announc.">
        <title>Draft Genome Sequence of the Dimorphic Prosthecate Bacterium Brevundimonas abyssalis TAR-001T.</title>
        <authorList>
            <person name="Tsubouchi T."/>
            <person name="Nishi S."/>
            <person name="Usui K."/>
            <person name="Shimane Y."/>
            <person name="Takaki Y."/>
            <person name="Maruyama T."/>
            <person name="Hatada Y."/>
        </authorList>
    </citation>
    <scope>NUCLEOTIDE SEQUENCE [LARGE SCALE GENOMIC DNA]</scope>
    <source>
        <strain evidence="4">TAR-001</strain>
    </source>
</reference>
<dbReference type="InterPro" id="IPR017113">
    <property type="entry name" value="Antirestriction_ArdC"/>
</dbReference>
<dbReference type="RefSeq" id="WP_021698763.1">
    <property type="nucleotide sequence ID" value="NZ_BATC01000106.1"/>
</dbReference>
<dbReference type="EMBL" id="BATC01000106">
    <property type="protein sequence ID" value="GAD60669.1"/>
    <property type="molecule type" value="Genomic_DNA"/>
</dbReference>
<name>A0A8E0TSX3_9CAUL</name>
<evidence type="ECO:0000259" key="2">
    <source>
        <dbReference type="Pfam" id="PF18818"/>
    </source>
</evidence>
<proteinExistence type="predicted"/>
<dbReference type="InterPro" id="IPR041459">
    <property type="entry name" value="MPTase-PolyVal"/>
</dbReference>
<dbReference type="PIRSF" id="PIRSF037112">
    <property type="entry name" value="Antirestriction_ArdC"/>
    <property type="match status" value="1"/>
</dbReference>
<keyword evidence="4" id="KW-1185">Reference proteome</keyword>
<organism evidence="3 4">
    <name type="scientific">Brevundimonas abyssalis TAR-001</name>
    <dbReference type="NCBI Taxonomy" id="1391729"/>
    <lineage>
        <taxon>Bacteria</taxon>
        <taxon>Pseudomonadati</taxon>
        <taxon>Pseudomonadota</taxon>
        <taxon>Alphaproteobacteria</taxon>
        <taxon>Caulobacterales</taxon>
        <taxon>Caulobacteraceae</taxon>
        <taxon>Brevundimonas</taxon>
    </lineage>
</organism>
<dbReference type="Pfam" id="PF08401">
    <property type="entry name" value="ArdcN"/>
    <property type="match status" value="1"/>
</dbReference>
<evidence type="ECO:0000313" key="4">
    <source>
        <dbReference type="Proteomes" id="UP000016569"/>
    </source>
</evidence>
<dbReference type="OrthoDB" id="9792687at2"/>
<accession>A0A8E0TSX3</accession>
<dbReference type="AlphaFoldDB" id="A0A8E0TSX3"/>
<gene>
    <name evidence="3" type="ORF">MBEBAB_2919</name>
</gene>
<feature type="domain" description="N-terminal" evidence="1">
    <location>
        <begin position="10"/>
        <end position="126"/>
    </location>
</feature>
<protein>
    <submittedName>
        <fullName evidence="3">Antirestriction protein</fullName>
    </submittedName>
</protein>
<dbReference type="InterPro" id="IPR013610">
    <property type="entry name" value="ArdC_N"/>
</dbReference>
<feature type="domain" description="Polyvalent protein metallopeptidase" evidence="2">
    <location>
        <begin position="154"/>
        <end position="277"/>
    </location>
</feature>